<gene>
    <name evidence="1" type="ORF">BABINDRAFT_163496</name>
</gene>
<dbReference type="PANTHER" id="PTHR32134">
    <property type="entry name" value="FNIP REPEAT-CONTAINING PROTEIN"/>
    <property type="match status" value="1"/>
</dbReference>
<dbReference type="SUPFAM" id="SSF52058">
    <property type="entry name" value="L domain-like"/>
    <property type="match status" value="1"/>
</dbReference>
<dbReference type="GeneID" id="30147797"/>
<dbReference type="PANTHER" id="PTHR32134:SF92">
    <property type="entry name" value="FNIP REPEAT-CONTAINING PROTEIN"/>
    <property type="match status" value="1"/>
</dbReference>
<dbReference type="RefSeq" id="XP_018982814.1">
    <property type="nucleotide sequence ID" value="XM_019129944.1"/>
</dbReference>
<accession>A0A1E3QIF9</accession>
<evidence type="ECO:0000313" key="2">
    <source>
        <dbReference type="Proteomes" id="UP000094336"/>
    </source>
</evidence>
<dbReference type="InterPro" id="IPR032675">
    <property type="entry name" value="LRR_dom_sf"/>
</dbReference>
<dbReference type="STRING" id="984486.A0A1E3QIF9"/>
<dbReference type="Proteomes" id="UP000094336">
    <property type="component" value="Unassembled WGS sequence"/>
</dbReference>
<dbReference type="Gene3D" id="3.80.10.10">
    <property type="entry name" value="Ribonuclease Inhibitor"/>
    <property type="match status" value="1"/>
</dbReference>
<organism evidence="1 2">
    <name type="scientific">Babjeviella inositovora NRRL Y-12698</name>
    <dbReference type="NCBI Taxonomy" id="984486"/>
    <lineage>
        <taxon>Eukaryota</taxon>
        <taxon>Fungi</taxon>
        <taxon>Dikarya</taxon>
        <taxon>Ascomycota</taxon>
        <taxon>Saccharomycotina</taxon>
        <taxon>Pichiomycetes</taxon>
        <taxon>Serinales incertae sedis</taxon>
        <taxon>Babjeviella</taxon>
    </lineage>
</organism>
<evidence type="ECO:0008006" key="3">
    <source>
        <dbReference type="Google" id="ProtNLM"/>
    </source>
</evidence>
<keyword evidence="2" id="KW-1185">Reference proteome</keyword>
<dbReference type="InterPro" id="IPR051251">
    <property type="entry name" value="STK_FNIP-Repeat"/>
</dbReference>
<sequence>MPNNVDFTRLSQLPTEVVARVFALLPKEYMLPFFESPVFKGVATNCYYSKLVIHWNPLPIDESLTYMSYKEFEAFASDAELLSVIPDIGSIHLFSTGMLNLTPEAVTRLKLFNQLNASYVFSLTQEPELAELSQFGNIHDLCLSSSHLDWGSLVLPSRIKRLEIRINANLHATSYSLLQYPDSLESLSLSGVNMTPEIFTSLPPLLIEFSIEELETFSVSAFNQMTFPPGIKTFRLKSSYDTALDITGIALPSTLRHFYLSSYELKSLSGVYVPPSLSSLTFSVHLLHEFDLTLPEGLETLNILESSLNSAAVNAIVFPQTLISLGIEYSQLTTLSFVPKLSQTLERLLLAGNPFRCNRPQYIRFPECLKVLSLKKVPLELYSLVFPEGLEELDVTETGLTLEDDVYPSSLKTLVLNDKRHQYRKS</sequence>
<reference evidence="2" key="1">
    <citation type="submission" date="2016-05" db="EMBL/GenBank/DDBJ databases">
        <title>Comparative genomics of biotechnologically important yeasts.</title>
        <authorList>
            <consortium name="DOE Joint Genome Institute"/>
            <person name="Riley R."/>
            <person name="Haridas S."/>
            <person name="Wolfe K.H."/>
            <person name="Lopes M.R."/>
            <person name="Hittinger C.T."/>
            <person name="Goker M."/>
            <person name="Salamov A."/>
            <person name="Wisecaver J."/>
            <person name="Long T.M."/>
            <person name="Aerts A.L."/>
            <person name="Barry K."/>
            <person name="Choi C."/>
            <person name="Clum A."/>
            <person name="Coughlan A.Y."/>
            <person name="Deshpande S."/>
            <person name="Douglass A.P."/>
            <person name="Hanson S.J."/>
            <person name="Klenk H.-P."/>
            <person name="Labutti K."/>
            <person name="Lapidus A."/>
            <person name="Lindquist E."/>
            <person name="Lipzen A."/>
            <person name="Meier-Kolthoff J.P."/>
            <person name="Ohm R.A."/>
            <person name="Otillar R.P."/>
            <person name="Pangilinan J."/>
            <person name="Peng Y."/>
            <person name="Rokas A."/>
            <person name="Rosa C.A."/>
            <person name="Scheuner C."/>
            <person name="Sibirny A.A."/>
            <person name="Slot J.C."/>
            <person name="Stielow J.B."/>
            <person name="Sun H."/>
            <person name="Kurtzman C.P."/>
            <person name="Blackwell M."/>
            <person name="Grigoriev I.V."/>
            <person name="Jeffries T.W."/>
        </authorList>
    </citation>
    <scope>NUCLEOTIDE SEQUENCE [LARGE SCALE GENOMIC DNA]</scope>
    <source>
        <strain evidence="2">NRRL Y-12698</strain>
    </source>
</reference>
<evidence type="ECO:0000313" key="1">
    <source>
        <dbReference type="EMBL" id="ODQ77486.1"/>
    </source>
</evidence>
<dbReference type="AlphaFoldDB" id="A0A1E3QIF9"/>
<protein>
    <recommendedName>
        <fullName evidence="3">F-box domain-containing protein</fullName>
    </recommendedName>
</protein>
<proteinExistence type="predicted"/>
<dbReference type="EMBL" id="KV454440">
    <property type="protein sequence ID" value="ODQ77486.1"/>
    <property type="molecule type" value="Genomic_DNA"/>
</dbReference>
<name>A0A1E3QIF9_9ASCO</name>